<sequence>MARIVVFGGYGAVGREAVAVLARSHDVVVAGRNPPRSVPGATTLRVDLRDDAAVEHALDGAYAVLMCAEVGNVRVARACLDRGVHYLDVTASQPVLAALRSVEGDATALLSVGLAPGVTNLLARHCVELTGARDVEIGVLLGGGERHGAAAVAWTLDGLAALGPSWRMPFPAPYGTRTVHGFPFPDRHTLRDTLDVHVRTGLCLDSRLLTALLPAAARFARRLGPLARARLGSDGFAVTVTAFGVTCAFSGRRQSRATGVVAALLVDRLPGRPRGAWHVDQVVDPAPFLTEVAGHGFAFHPPTMRPDGTATSSSAA</sequence>
<comment type="caution">
    <text evidence="2">The sequence shown here is derived from an EMBL/GenBank/DDBJ whole genome shotgun (WGS) entry which is preliminary data.</text>
</comment>
<feature type="domain" description="Saccharopine dehydrogenase NADP binding" evidence="1">
    <location>
        <begin position="4"/>
        <end position="92"/>
    </location>
</feature>
<dbReference type="EMBL" id="JBHTLK010000317">
    <property type="protein sequence ID" value="MFD1152067.1"/>
    <property type="molecule type" value="Genomic_DNA"/>
</dbReference>
<organism evidence="2 3">
    <name type="scientific">Saccharothrix hoggarensis</name>
    <dbReference type="NCBI Taxonomy" id="913853"/>
    <lineage>
        <taxon>Bacteria</taxon>
        <taxon>Bacillati</taxon>
        <taxon>Actinomycetota</taxon>
        <taxon>Actinomycetes</taxon>
        <taxon>Pseudonocardiales</taxon>
        <taxon>Pseudonocardiaceae</taxon>
        <taxon>Saccharothrix</taxon>
    </lineage>
</organism>
<dbReference type="RefSeq" id="WP_380729640.1">
    <property type="nucleotide sequence ID" value="NZ_JBHTLK010000317.1"/>
</dbReference>
<proteinExistence type="predicted"/>
<dbReference type="InterPro" id="IPR005097">
    <property type="entry name" value="Sacchrp_dh_NADP-bd"/>
</dbReference>
<evidence type="ECO:0000313" key="2">
    <source>
        <dbReference type="EMBL" id="MFD1152067.1"/>
    </source>
</evidence>
<accession>A0ABW3R4R3</accession>
<keyword evidence="3" id="KW-1185">Reference proteome</keyword>
<dbReference type="InterPro" id="IPR036291">
    <property type="entry name" value="NAD(P)-bd_dom_sf"/>
</dbReference>
<dbReference type="Pfam" id="PF03435">
    <property type="entry name" value="Sacchrp_dh_NADP"/>
    <property type="match status" value="1"/>
</dbReference>
<dbReference type="PANTHER" id="PTHR43796">
    <property type="entry name" value="CARBOXYNORSPERMIDINE SYNTHASE"/>
    <property type="match status" value="1"/>
</dbReference>
<protein>
    <submittedName>
        <fullName evidence="2">Saccharopine dehydrogenase NADP-binding domain-containing protein</fullName>
    </submittedName>
</protein>
<name>A0ABW3R4R3_9PSEU</name>
<dbReference type="SUPFAM" id="SSF51735">
    <property type="entry name" value="NAD(P)-binding Rossmann-fold domains"/>
    <property type="match status" value="1"/>
</dbReference>
<evidence type="ECO:0000313" key="3">
    <source>
        <dbReference type="Proteomes" id="UP001597168"/>
    </source>
</evidence>
<gene>
    <name evidence="2" type="ORF">ACFQ3T_33420</name>
</gene>
<evidence type="ECO:0000259" key="1">
    <source>
        <dbReference type="Pfam" id="PF03435"/>
    </source>
</evidence>
<dbReference type="Gene3D" id="3.40.50.720">
    <property type="entry name" value="NAD(P)-binding Rossmann-like Domain"/>
    <property type="match status" value="1"/>
</dbReference>
<dbReference type="Proteomes" id="UP001597168">
    <property type="component" value="Unassembled WGS sequence"/>
</dbReference>
<dbReference type="PANTHER" id="PTHR43796:SF2">
    <property type="entry name" value="CARBOXYNORSPERMIDINE SYNTHASE"/>
    <property type="match status" value="1"/>
</dbReference>
<reference evidence="3" key="1">
    <citation type="journal article" date="2019" name="Int. J. Syst. Evol. Microbiol.">
        <title>The Global Catalogue of Microorganisms (GCM) 10K type strain sequencing project: providing services to taxonomists for standard genome sequencing and annotation.</title>
        <authorList>
            <consortium name="The Broad Institute Genomics Platform"/>
            <consortium name="The Broad Institute Genome Sequencing Center for Infectious Disease"/>
            <person name="Wu L."/>
            <person name="Ma J."/>
        </authorList>
    </citation>
    <scope>NUCLEOTIDE SEQUENCE [LARGE SCALE GENOMIC DNA]</scope>
    <source>
        <strain evidence="3">CCUG 60214</strain>
    </source>
</reference>